<dbReference type="EMBL" id="AP023355">
    <property type="protein sequence ID" value="BCJ36978.1"/>
    <property type="molecule type" value="Genomic_DNA"/>
</dbReference>
<dbReference type="Proteomes" id="UP000611640">
    <property type="component" value="Chromosome"/>
</dbReference>
<gene>
    <name evidence="2" type="ORF">Athai_44810</name>
</gene>
<feature type="region of interest" description="Disordered" evidence="1">
    <location>
        <begin position="1"/>
        <end position="20"/>
    </location>
</feature>
<evidence type="ECO:0000256" key="1">
    <source>
        <dbReference type="SAM" id="MobiDB-lite"/>
    </source>
</evidence>
<reference evidence="2 3" key="1">
    <citation type="submission" date="2020-08" db="EMBL/GenBank/DDBJ databases">
        <title>Whole genome shotgun sequence of Actinocatenispora thailandica NBRC 105041.</title>
        <authorList>
            <person name="Komaki H."/>
            <person name="Tamura T."/>
        </authorList>
    </citation>
    <scope>NUCLEOTIDE SEQUENCE [LARGE SCALE GENOMIC DNA]</scope>
    <source>
        <strain evidence="2 3">NBRC 105041</strain>
    </source>
</reference>
<accession>A0A7R7HYB9</accession>
<dbReference type="AlphaFoldDB" id="A0A7R7HYB9"/>
<name>A0A7R7HYB9_9ACTN</name>
<evidence type="ECO:0000313" key="3">
    <source>
        <dbReference type="Proteomes" id="UP000611640"/>
    </source>
</evidence>
<evidence type="ECO:0000313" key="2">
    <source>
        <dbReference type="EMBL" id="BCJ36978.1"/>
    </source>
</evidence>
<protein>
    <submittedName>
        <fullName evidence="2">Uncharacterized protein</fullName>
    </submittedName>
</protein>
<sequence length="275" mass="27290">MFGAQPPHRAGEPGQRVEQPRERRILVAVVLADLGAPGQAVPEHVTAARPDGACGTAGRGVLAARGAGVGARAGSDVVAGSAVPAGCGVGAGRGGGAGCDLGELGAQRGVRVDQLHGDGEAAVAVVHPVQRDDRDRPPGAALVLGVGGDAFALLAVAAIALGAVQRGADGAVPLGTDLDGADRVVQQPPVPAWVAVAAGVGGVDQQPVALVVVAERAGHPAGGEQQQVGAGERTADAAGVGPELVDHRAVRIRHRSPRYCRDRCDTNAAVTPTLR</sequence>
<dbReference type="KEGG" id="atl:Athai_44810"/>
<organism evidence="2 3">
    <name type="scientific">Actinocatenispora thailandica</name>
    <dbReference type="NCBI Taxonomy" id="227318"/>
    <lineage>
        <taxon>Bacteria</taxon>
        <taxon>Bacillati</taxon>
        <taxon>Actinomycetota</taxon>
        <taxon>Actinomycetes</taxon>
        <taxon>Micromonosporales</taxon>
        <taxon>Micromonosporaceae</taxon>
        <taxon>Actinocatenispora</taxon>
    </lineage>
</organism>
<keyword evidence="3" id="KW-1185">Reference proteome</keyword>
<proteinExistence type="predicted"/>